<organism evidence="1">
    <name type="scientific">Anguilla anguilla</name>
    <name type="common">European freshwater eel</name>
    <name type="synonym">Muraena anguilla</name>
    <dbReference type="NCBI Taxonomy" id="7936"/>
    <lineage>
        <taxon>Eukaryota</taxon>
        <taxon>Metazoa</taxon>
        <taxon>Chordata</taxon>
        <taxon>Craniata</taxon>
        <taxon>Vertebrata</taxon>
        <taxon>Euteleostomi</taxon>
        <taxon>Actinopterygii</taxon>
        <taxon>Neopterygii</taxon>
        <taxon>Teleostei</taxon>
        <taxon>Anguilliformes</taxon>
        <taxon>Anguillidae</taxon>
        <taxon>Anguilla</taxon>
    </lineage>
</organism>
<proteinExistence type="predicted"/>
<accession>A0A0E9UMZ8</accession>
<evidence type="ECO:0000313" key="1">
    <source>
        <dbReference type="EMBL" id="JAH66615.1"/>
    </source>
</evidence>
<reference evidence="1" key="1">
    <citation type="submission" date="2014-11" db="EMBL/GenBank/DDBJ databases">
        <authorList>
            <person name="Amaro Gonzalez C."/>
        </authorList>
    </citation>
    <scope>NUCLEOTIDE SEQUENCE</scope>
</reference>
<sequence length="17" mass="1968">MYPYFFPNSYASDPATP</sequence>
<name>A0A0E9UMZ8_ANGAN</name>
<reference evidence="1" key="2">
    <citation type="journal article" date="2015" name="Fish Shellfish Immunol.">
        <title>Early steps in the European eel (Anguilla anguilla)-Vibrio vulnificus interaction in the gills: Role of the RtxA13 toxin.</title>
        <authorList>
            <person name="Callol A."/>
            <person name="Pajuelo D."/>
            <person name="Ebbesson L."/>
            <person name="Teles M."/>
            <person name="MacKenzie S."/>
            <person name="Amaro C."/>
        </authorList>
    </citation>
    <scope>NUCLEOTIDE SEQUENCE</scope>
</reference>
<protein>
    <submittedName>
        <fullName evidence="1">Uncharacterized protein</fullName>
    </submittedName>
</protein>
<dbReference type="AlphaFoldDB" id="A0A0E9UMZ8"/>
<dbReference type="EMBL" id="GBXM01041962">
    <property type="protein sequence ID" value="JAH66615.1"/>
    <property type="molecule type" value="Transcribed_RNA"/>
</dbReference>